<name>A0ABR9AMW3_9BACT</name>
<organism evidence="2 3">
    <name type="scientific">Echinicola arenosa</name>
    <dbReference type="NCBI Taxonomy" id="2774144"/>
    <lineage>
        <taxon>Bacteria</taxon>
        <taxon>Pseudomonadati</taxon>
        <taxon>Bacteroidota</taxon>
        <taxon>Cytophagia</taxon>
        <taxon>Cytophagales</taxon>
        <taxon>Cyclobacteriaceae</taxon>
        <taxon>Echinicola</taxon>
    </lineage>
</organism>
<dbReference type="InterPro" id="IPR029063">
    <property type="entry name" value="SAM-dependent_MTases_sf"/>
</dbReference>
<proteinExistence type="predicted"/>
<protein>
    <submittedName>
        <fullName evidence="2">Class I SAM-dependent methyltransferase</fullName>
    </submittedName>
</protein>
<evidence type="ECO:0000313" key="3">
    <source>
        <dbReference type="Proteomes" id="UP000647133"/>
    </source>
</evidence>
<dbReference type="InterPro" id="IPR013216">
    <property type="entry name" value="Methyltransf_11"/>
</dbReference>
<keyword evidence="3" id="KW-1185">Reference proteome</keyword>
<dbReference type="GO" id="GO:0032259">
    <property type="term" value="P:methylation"/>
    <property type="evidence" value="ECO:0007669"/>
    <property type="project" value="UniProtKB-KW"/>
</dbReference>
<dbReference type="Proteomes" id="UP000647133">
    <property type="component" value="Unassembled WGS sequence"/>
</dbReference>
<sequence length="259" mass="30226">MKRIISFVIRYIPRSFLQLVSHIFLRILAIFYQGNQVSCTVCKKEFRKFLPYGRKARENALCPNCLALERHRLMWLFLKQKTNFFSAPLKVLHVAPELCFIDRFEKLDNLEYITGDIESPLAKVKMDIHQIPFEDNSFDVVFCNHVMEHVDDDIQACKEINRILKTGGWGIIQSPVYDIPETLEDKSVTSPAERERLFGQRDHVRKYGHDYAKRLSQSGLEVHENLFVKELPIQIIEQHALPPNEVIFYCTKGKSELTA</sequence>
<gene>
    <name evidence="2" type="ORF">IFO69_15435</name>
</gene>
<keyword evidence="2" id="KW-0489">Methyltransferase</keyword>
<dbReference type="GO" id="GO:0008168">
    <property type="term" value="F:methyltransferase activity"/>
    <property type="evidence" value="ECO:0007669"/>
    <property type="project" value="UniProtKB-KW"/>
</dbReference>
<dbReference type="Gene3D" id="3.40.50.150">
    <property type="entry name" value="Vaccinia Virus protein VP39"/>
    <property type="match status" value="1"/>
</dbReference>
<evidence type="ECO:0000259" key="1">
    <source>
        <dbReference type="Pfam" id="PF08241"/>
    </source>
</evidence>
<dbReference type="CDD" id="cd02440">
    <property type="entry name" value="AdoMet_MTases"/>
    <property type="match status" value="1"/>
</dbReference>
<accession>A0ABR9AMW3</accession>
<dbReference type="EMBL" id="JACYTQ010000005">
    <property type="protein sequence ID" value="MBD8490148.1"/>
    <property type="molecule type" value="Genomic_DNA"/>
</dbReference>
<dbReference type="RefSeq" id="WP_192011024.1">
    <property type="nucleotide sequence ID" value="NZ_JACYTQ010000005.1"/>
</dbReference>
<dbReference type="Pfam" id="PF08241">
    <property type="entry name" value="Methyltransf_11"/>
    <property type="match status" value="1"/>
</dbReference>
<comment type="caution">
    <text evidence="2">The sequence shown here is derived from an EMBL/GenBank/DDBJ whole genome shotgun (WGS) entry which is preliminary data.</text>
</comment>
<evidence type="ECO:0000313" key="2">
    <source>
        <dbReference type="EMBL" id="MBD8490148.1"/>
    </source>
</evidence>
<feature type="domain" description="Methyltransferase type 11" evidence="1">
    <location>
        <begin position="123"/>
        <end position="171"/>
    </location>
</feature>
<reference evidence="2 3" key="1">
    <citation type="submission" date="2020-09" db="EMBL/GenBank/DDBJ databases">
        <title>Echinicola sp. CAU 1574 isolated from sand of Sido Beach.</title>
        <authorList>
            <person name="Kim W."/>
        </authorList>
    </citation>
    <scope>NUCLEOTIDE SEQUENCE [LARGE SCALE GENOMIC DNA]</scope>
    <source>
        <strain evidence="2 3">CAU 1574</strain>
    </source>
</reference>
<keyword evidence="2" id="KW-0808">Transferase</keyword>
<dbReference type="SUPFAM" id="SSF53335">
    <property type="entry name" value="S-adenosyl-L-methionine-dependent methyltransferases"/>
    <property type="match status" value="1"/>
</dbReference>